<protein>
    <submittedName>
        <fullName evidence="1">Uncharacterized protein</fullName>
    </submittedName>
</protein>
<sequence length="943" mass="105327">MKKNALLPSIDSTGCLAEELEVRQMLGEVTTLLHEPAIVSSRMPNVSKEANVDDAIQLFLEARAASVKLRARRPAQNTLFKQTSYGSSTSQWPLDDRFKLIGTELVQGMWTQITNFVESNATWDIKLLVTYIKLNPSTDAWQLYMDTRRASFAAHPPDSLDTFLRQVPALLREDLDVFCVPCDGLALSIFPAPEIQVDAIERIAQVVDILYGPTLRSLLDTRVKSLVTDAIGWMDKSNQSLQLPFVSYAPAYVVNPKTRDFAYPYAIQPGKPLLGSAGSVANLTSLNRSFRFSMVSPRGGKTSGPGDVDVLLANPTQLGVWLQFAVDILQFTDTSVPSVLVNGIYVFLADLESVQARCKKKIKVDVKACVGWTVLALVSANAPPLTWIEATIAAYRKEDNSCQVILTPSTTLFESWLPLDTHIRMAPSDPNSRVHAGQRWLAFVDEVNTAARILSSDCPDACRIHVETAIWSTLSIPFRQADFIFSRYLRSAIHEVAQRDIVYESRAVGQFNTETGAYGYLVRFHEHLVRARCESLATIMYDVSNCLSLCFRSQAHMPLARQFVQVFQEELSVFLRGISNATGDATALEALIETAVGLGLMLDTWQTHTQAKLFGVGSRSVPTAATQWTHDTFAKVCATIEATKHTVLTCIYAQWRRECTQSYFPNIVQHAWTAPRPYFGDSRITAGVQCMVFRVDSLVRRVVSASAMPFGHAISTRPMQCMCWSMVSHGLESFTALYKALNVSRARLGQFKMDVLYMLCGTYQTTKCMRELATVADDVVKHLATHCVDVMMEWLEILALLFTPSAVLVDAVMQHEMRRRSKVPPPLPGTSKEELLDSQMQLLVSSLCISHDKSRLKPWQAHCILVDGNTKHLRDVELRWQPLLVGLAMDGPDIVGWIRKRSEIVNSTFPELTKDEVQARIKLEELISFIEEPSSRMQLDQAA</sequence>
<dbReference type="AlphaFoldDB" id="A0A024UAL2"/>
<dbReference type="EMBL" id="KI913959">
    <property type="protein sequence ID" value="ETW03426.1"/>
    <property type="molecule type" value="Genomic_DNA"/>
</dbReference>
<organism evidence="1">
    <name type="scientific">Aphanomyces invadans</name>
    <dbReference type="NCBI Taxonomy" id="157072"/>
    <lineage>
        <taxon>Eukaryota</taxon>
        <taxon>Sar</taxon>
        <taxon>Stramenopiles</taxon>
        <taxon>Oomycota</taxon>
        <taxon>Saprolegniomycetes</taxon>
        <taxon>Saprolegniales</taxon>
        <taxon>Verrucalvaceae</taxon>
        <taxon>Aphanomyces</taxon>
    </lineage>
</organism>
<name>A0A024UAL2_9STRA</name>
<reference evidence="1" key="1">
    <citation type="submission" date="2013-12" db="EMBL/GenBank/DDBJ databases">
        <title>The Genome Sequence of Aphanomyces invadans NJM9701.</title>
        <authorList>
            <consortium name="The Broad Institute Genomics Platform"/>
            <person name="Russ C."/>
            <person name="Tyler B."/>
            <person name="van West P."/>
            <person name="Dieguez-Uribeondo J."/>
            <person name="Young S.K."/>
            <person name="Zeng Q."/>
            <person name="Gargeya S."/>
            <person name="Fitzgerald M."/>
            <person name="Abouelleil A."/>
            <person name="Alvarado L."/>
            <person name="Chapman S.B."/>
            <person name="Gainer-Dewar J."/>
            <person name="Goldberg J."/>
            <person name="Griggs A."/>
            <person name="Gujja S."/>
            <person name="Hansen M."/>
            <person name="Howarth C."/>
            <person name="Imamovic A."/>
            <person name="Ireland A."/>
            <person name="Larimer J."/>
            <person name="McCowan C."/>
            <person name="Murphy C."/>
            <person name="Pearson M."/>
            <person name="Poon T.W."/>
            <person name="Priest M."/>
            <person name="Roberts A."/>
            <person name="Saif S."/>
            <person name="Shea T."/>
            <person name="Sykes S."/>
            <person name="Wortman J."/>
            <person name="Nusbaum C."/>
            <person name="Birren B."/>
        </authorList>
    </citation>
    <scope>NUCLEOTIDE SEQUENCE [LARGE SCALE GENOMIC DNA]</scope>
    <source>
        <strain evidence="1">NJM9701</strain>
    </source>
</reference>
<evidence type="ECO:0000313" key="1">
    <source>
        <dbReference type="EMBL" id="ETW03426.1"/>
    </source>
</evidence>
<gene>
    <name evidence="1" type="ORF">H310_04891</name>
</gene>
<proteinExistence type="predicted"/>
<dbReference type="eggNOG" id="ENOG502REKV">
    <property type="taxonomic scope" value="Eukaryota"/>
</dbReference>
<dbReference type="VEuPathDB" id="FungiDB:H310_04891"/>
<accession>A0A024UAL2</accession>
<dbReference type="GeneID" id="20081941"/>
<dbReference type="RefSeq" id="XP_008867655.1">
    <property type="nucleotide sequence ID" value="XM_008869433.1"/>
</dbReference>
<dbReference type="OrthoDB" id="60105at2759"/>